<name>A0AAD4BVE4_BOLED</name>
<dbReference type="Pfam" id="PF18759">
    <property type="entry name" value="Plavaka"/>
    <property type="match status" value="1"/>
</dbReference>
<proteinExistence type="predicted"/>
<organism evidence="2 3">
    <name type="scientific">Boletus edulis BED1</name>
    <dbReference type="NCBI Taxonomy" id="1328754"/>
    <lineage>
        <taxon>Eukaryota</taxon>
        <taxon>Fungi</taxon>
        <taxon>Dikarya</taxon>
        <taxon>Basidiomycota</taxon>
        <taxon>Agaricomycotina</taxon>
        <taxon>Agaricomycetes</taxon>
        <taxon>Agaricomycetidae</taxon>
        <taxon>Boletales</taxon>
        <taxon>Boletineae</taxon>
        <taxon>Boletaceae</taxon>
        <taxon>Boletoideae</taxon>
        <taxon>Boletus</taxon>
    </lineage>
</organism>
<dbReference type="Proteomes" id="UP001194468">
    <property type="component" value="Unassembled WGS sequence"/>
</dbReference>
<feature type="chain" id="PRO_5041936145" evidence="1">
    <location>
        <begin position="19"/>
        <end position="124"/>
    </location>
</feature>
<reference evidence="2" key="1">
    <citation type="submission" date="2019-10" db="EMBL/GenBank/DDBJ databases">
        <authorList>
            <consortium name="DOE Joint Genome Institute"/>
            <person name="Kuo A."/>
            <person name="Miyauchi S."/>
            <person name="Kiss E."/>
            <person name="Drula E."/>
            <person name="Kohler A."/>
            <person name="Sanchez-Garcia M."/>
            <person name="Andreopoulos B."/>
            <person name="Barry K.W."/>
            <person name="Bonito G."/>
            <person name="Buee M."/>
            <person name="Carver A."/>
            <person name="Chen C."/>
            <person name="Cichocki N."/>
            <person name="Clum A."/>
            <person name="Culley D."/>
            <person name="Crous P.W."/>
            <person name="Fauchery L."/>
            <person name="Girlanda M."/>
            <person name="Hayes R."/>
            <person name="Keri Z."/>
            <person name="LaButti K."/>
            <person name="Lipzen A."/>
            <person name="Lombard V."/>
            <person name="Magnuson J."/>
            <person name="Maillard F."/>
            <person name="Morin E."/>
            <person name="Murat C."/>
            <person name="Nolan M."/>
            <person name="Ohm R."/>
            <person name="Pangilinan J."/>
            <person name="Pereira M."/>
            <person name="Perotto S."/>
            <person name="Peter M."/>
            <person name="Riley R."/>
            <person name="Sitrit Y."/>
            <person name="Stielow B."/>
            <person name="Szollosi G."/>
            <person name="Zifcakova L."/>
            <person name="Stursova M."/>
            <person name="Spatafora J.W."/>
            <person name="Tedersoo L."/>
            <person name="Vaario L.-M."/>
            <person name="Yamada A."/>
            <person name="Yan M."/>
            <person name="Wang P."/>
            <person name="Xu J."/>
            <person name="Bruns T."/>
            <person name="Baldrian P."/>
            <person name="Vilgalys R."/>
            <person name="Henrissat B."/>
            <person name="Grigoriev I.V."/>
            <person name="Hibbett D."/>
            <person name="Nagy L.G."/>
            <person name="Martin F.M."/>
        </authorList>
    </citation>
    <scope>NUCLEOTIDE SEQUENCE</scope>
    <source>
        <strain evidence="2">BED1</strain>
    </source>
</reference>
<accession>A0AAD4BVE4</accession>
<sequence length="124" mass="14142">MDLFLYLNLLLCFTGCPCDSNGNFLLPGVPPSNLCSGDNWGPFRDRLKFELADFLYSQNQMPAQQINTLQDIWAESLCNAWGQPLYANHRDLYKTIDAIEHSDVKWNCFSIKYTGMQDNNGLVP</sequence>
<dbReference type="InterPro" id="IPR041078">
    <property type="entry name" value="Plavaka"/>
</dbReference>
<comment type="caution">
    <text evidence="2">The sequence shown here is derived from an EMBL/GenBank/DDBJ whole genome shotgun (WGS) entry which is preliminary data.</text>
</comment>
<keyword evidence="3" id="KW-1185">Reference proteome</keyword>
<feature type="signal peptide" evidence="1">
    <location>
        <begin position="1"/>
        <end position="18"/>
    </location>
</feature>
<reference evidence="2" key="2">
    <citation type="journal article" date="2020" name="Nat. Commun.">
        <title>Large-scale genome sequencing of mycorrhizal fungi provides insights into the early evolution of symbiotic traits.</title>
        <authorList>
            <person name="Miyauchi S."/>
            <person name="Kiss E."/>
            <person name="Kuo A."/>
            <person name="Drula E."/>
            <person name="Kohler A."/>
            <person name="Sanchez-Garcia M."/>
            <person name="Morin E."/>
            <person name="Andreopoulos B."/>
            <person name="Barry K.W."/>
            <person name="Bonito G."/>
            <person name="Buee M."/>
            <person name="Carver A."/>
            <person name="Chen C."/>
            <person name="Cichocki N."/>
            <person name="Clum A."/>
            <person name="Culley D."/>
            <person name="Crous P.W."/>
            <person name="Fauchery L."/>
            <person name="Girlanda M."/>
            <person name="Hayes R.D."/>
            <person name="Keri Z."/>
            <person name="LaButti K."/>
            <person name="Lipzen A."/>
            <person name="Lombard V."/>
            <person name="Magnuson J."/>
            <person name="Maillard F."/>
            <person name="Murat C."/>
            <person name="Nolan M."/>
            <person name="Ohm R.A."/>
            <person name="Pangilinan J."/>
            <person name="Pereira M.F."/>
            <person name="Perotto S."/>
            <person name="Peter M."/>
            <person name="Pfister S."/>
            <person name="Riley R."/>
            <person name="Sitrit Y."/>
            <person name="Stielow J.B."/>
            <person name="Szollosi G."/>
            <person name="Zifcakova L."/>
            <person name="Stursova M."/>
            <person name="Spatafora J.W."/>
            <person name="Tedersoo L."/>
            <person name="Vaario L.M."/>
            <person name="Yamada A."/>
            <person name="Yan M."/>
            <person name="Wang P."/>
            <person name="Xu J."/>
            <person name="Bruns T."/>
            <person name="Baldrian P."/>
            <person name="Vilgalys R."/>
            <person name="Dunand C."/>
            <person name="Henrissat B."/>
            <person name="Grigoriev I.V."/>
            <person name="Hibbett D."/>
            <person name="Nagy L.G."/>
            <person name="Martin F.M."/>
        </authorList>
    </citation>
    <scope>NUCLEOTIDE SEQUENCE</scope>
    <source>
        <strain evidence="2">BED1</strain>
    </source>
</reference>
<evidence type="ECO:0000256" key="1">
    <source>
        <dbReference type="SAM" id="SignalP"/>
    </source>
</evidence>
<protein>
    <submittedName>
        <fullName evidence="2">Uncharacterized protein</fullName>
    </submittedName>
</protein>
<keyword evidence="1" id="KW-0732">Signal</keyword>
<dbReference type="AlphaFoldDB" id="A0AAD4BVE4"/>
<evidence type="ECO:0000313" key="2">
    <source>
        <dbReference type="EMBL" id="KAF8440230.1"/>
    </source>
</evidence>
<evidence type="ECO:0000313" key="3">
    <source>
        <dbReference type="Proteomes" id="UP001194468"/>
    </source>
</evidence>
<dbReference type="EMBL" id="WHUW01000012">
    <property type="protein sequence ID" value="KAF8440230.1"/>
    <property type="molecule type" value="Genomic_DNA"/>
</dbReference>
<gene>
    <name evidence="2" type="ORF">L210DRAFT_846029</name>
</gene>